<dbReference type="GeneID" id="85348635"/>
<dbReference type="EMBL" id="MOOE01000036">
    <property type="protein sequence ID" value="KAK1503879.1"/>
    <property type="molecule type" value="Genomic_DNA"/>
</dbReference>
<name>A0AAI9YEQ3_9PEZI</name>
<accession>A0AAI9YEQ3</accession>
<dbReference type="AlphaFoldDB" id="A0AAI9YEQ3"/>
<protein>
    <submittedName>
        <fullName evidence="2">Uncharacterized protein</fullName>
    </submittedName>
</protein>
<comment type="caution">
    <text evidence="2">The sequence shown here is derived from an EMBL/GenBank/DDBJ whole genome shotgun (WGS) entry which is preliminary data.</text>
</comment>
<dbReference type="RefSeq" id="XP_060304355.1">
    <property type="nucleotide sequence ID" value="XM_060465088.1"/>
</dbReference>
<feature type="region of interest" description="Disordered" evidence="1">
    <location>
        <begin position="1"/>
        <end position="34"/>
    </location>
</feature>
<proteinExistence type="predicted"/>
<gene>
    <name evidence="2" type="ORF">CCOS01_16954</name>
</gene>
<sequence length="169" mass="18692">MTSQDFPGAAGSDGPTPVVRKPGQRRGRNLVPASGQRRSRGVCWLAQTWRPLTSPASPSTVHVHYADTRSLKERYGMNGSGSVCSTPVEGLQQADALTRAHWPRHLDVLSSWPLEENPSFYQRRRFRCIFANRRYPDEGPTSQAQLPCGPEAAAVDVDMANMRSIDRCA</sequence>
<evidence type="ECO:0000313" key="2">
    <source>
        <dbReference type="EMBL" id="KAK1503879.1"/>
    </source>
</evidence>
<reference evidence="2 3" key="1">
    <citation type="submission" date="2016-10" db="EMBL/GenBank/DDBJ databases">
        <title>The genome sequence of Colletotrichum fioriniae PJ7.</title>
        <authorList>
            <person name="Baroncelli R."/>
        </authorList>
    </citation>
    <scope>NUCLEOTIDE SEQUENCE [LARGE SCALE GENOMIC DNA]</scope>
    <source>
        <strain evidence="2 3">IMI 309622</strain>
    </source>
</reference>
<organism evidence="2 3">
    <name type="scientific">Colletotrichum costaricense</name>
    <dbReference type="NCBI Taxonomy" id="1209916"/>
    <lineage>
        <taxon>Eukaryota</taxon>
        <taxon>Fungi</taxon>
        <taxon>Dikarya</taxon>
        <taxon>Ascomycota</taxon>
        <taxon>Pezizomycotina</taxon>
        <taxon>Sordariomycetes</taxon>
        <taxon>Hypocreomycetidae</taxon>
        <taxon>Glomerellales</taxon>
        <taxon>Glomerellaceae</taxon>
        <taxon>Colletotrichum</taxon>
        <taxon>Colletotrichum acutatum species complex</taxon>
    </lineage>
</organism>
<keyword evidence="3" id="KW-1185">Reference proteome</keyword>
<dbReference type="Proteomes" id="UP001240678">
    <property type="component" value="Unassembled WGS sequence"/>
</dbReference>
<evidence type="ECO:0000313" key="3">
    <source>
        <dbReference type="Proteomes" id="UP001240678"/>
    </source>
</evidence>
<evidence type="ECO:0000256" key="1">
    <source>
        <dbReference type="SAM" id="MobiDB-lite"/>
    </source>
</evidence>